<protein>
    <submittedName>
        <fullName evidence="1">Uncharacterized protein</fullName>
    </submittedName>
</protein>
<gene>
    <name evidence="1" type="ORF">ACFSUT_44330</name>
</gene>
<name>A0ABW5ID53_9PSEU</name>
<organism evidence="1 2">
    <name type="scientific">Amycolatopsis albidoflavus</name>
    <dbReference type="NCBI Taxonomy" id="102226"/>
    <lineage>
        <taxon>Bacteria</taxon>
        <taxon>Bacillati</taxon>
        <taxon>Actinomycetota</taxon>
        <taxon>Actinomycetes</taxon>
        <taxon>Pseudonocardiales</taxon>
        <taxon>Pseudonocardiaceae</taxon>
        <taxon>Amycolatopsis</taxon>
    </lineage>
</organism>
<reference evidence="2" key="1">
    <citation type="journal article" date="2019" name="Int. J. Syst. Evol. Microbiol.">
        <title>The Global Catalogue of Microorganisms (GCM) 10K type strain sequencing project: providing services to taxonomists for standard genome sequencing and annotation.</title>
        <authorList>
            <consortium name="The Broad Institute Genomics Platform"/>
            <consortium name="The Broad Institute Genome Sequencing Center for Infectious Disease"/>
            <person name="Wu L."/>
            <person name="Ma J."/>
        </authorList>
    </citation>
    <scope>NUCLEOTIDE SEQUENCE [LARGE SCALE GENOMIC DNA]</scope>
    <source>
        <strain evidence="2">CGMCC 4.7638</strain>
    </source>
</reference>
<comment type="caution">
    <text evidence="1">The sequence shown here is derived from an EMBL/GenBank/DDBJ whole genome shotgun (WGS) entry which is preliminary data.</text>
</comment>
<keyword evidence="2" id="KW-1185">Reference proteome</keyword>
<evidence type="ECO:0000313" key="1">
    <source>
        <dbReference type="EMBL" id="MFD2487366.1"/>
    </source>
</evidence>
<accession>A0ABW5ID53</accession>
<dbReference type="RefSeq" id="WP_344287975.1">
    <property type="nucleotide sequence ID" value="NZ_BAAAHV010000031.1"/>
</dbReference>
<dbReference type="Proteomes" id="UP001597542">
    <property type="component" value="Unassembled WGS sequence"/>
</dbReference>
<sequence>MRASPERRIAAYAPLSDLAATLIQYTQRSSVMHSARSIEPPP</sequence>
<evidence type="ECO:0000313" key="2">
    <source>
        <dbReference type="Proteomes" id="UP001597542"/>
    </source>
</evidence>
<dbReference type="EMBL" id="JBHUKQ010000026">
    <property type="protein sequence ID" value="MFD2487366.1"/>
    <property type="molecule type" value="Genomic_DNA"/>
</dbReference>
<proteinExistence type="predicted"/>